<proteinExistence type="predicted"/>
<organism evidence="1 2">
    <name type="scientific">Chaenocephalus aceratus</name>
    <name type="common">Blackfin icefish</name>
    <name type="synonym">Chaenichthys aceratus</name>
    <dbReference type="NCBI Taxonomy" id="36190"/>
    <lineage>
        <taxon>Eukaryota</taxon>
        <taxon>Metazoa</taxon>
        <taxon>Chordata</taxon>
        <taxon>Craniata</taxon>
        <taxon>Vertebrata</taxon>
        <taxon>Euteleostomi</taxon>
        <taxon>Actinopterygii</taxon>
        <taxon>Neopterygii</taxon>
        <taxon>Teleostei</taxon>
        <taxon>Neoteleostei</taxon>
        <taxon>Acanthomorphata</taxon>
        <taxon>Eupercaria</taxon>
        <taxon>Perciformes</taxon>
        <taxon>Notothenioidei</taxon>
        <taxon>Channichthyidae</taxon>
        <taxon>Chaenocephalus</taxon>
    </lineage>
</organism>
<name>A0ACB9WE92_CHAAC</name>
<reference evidence="1" key="1">
    <citation type="submission" date="2022-05" db="EMBL/GenBank/DDBJ databases">
        <title>Chromosome-level genome of Chaenocephalus aceratus.</title>
        <authorList>
            <person name="Park H."/>
        </authorList>
    </citation>
    <scope>NUCLEOTIDE SEQUENCE</scope>
    <source>
        <strain evidence="1">KU_202001</strain>
    </source>
</reference>
<evidence type="ECO:0000313" key="1">
    <source>
        <dbReference type="EMBL" id="KAI4811671.1"/>
    </source>
</evidence>
<comment type="caution">
    <text evidence="1">The sequence shown here is derived from an EMBL/GenBank/DDBJ whole genome shotgun (WGS) entry which is preliminary data.</text>
</comment>
<sequence length="122" mass="13103">MSFISQSSAFASAERGVELPVCLLQPPVCLRLVPPALRRRRGPAPPPEEARPWGVGIGRLHAEIDYPSNLRTASVSPGRKLLHESPLPQLPPYLCLSTSSLPLPPSPSSLCPCAARGTEGRY</sequence>
<gene>
    <name evidence="1" type="ORF">KUCAC02_014548</name>
</gene>
<dbReference type="EMBL" id="CM043800">
    <property type="protein sequence ID" value="KAI4811671.1"/>
    <property type="molecule type" value="Genomic_DNA"/>
</dbReference>
<dbReference type="Proteomes" id="UP001057452">
    <property type="component" value="Chromosome 16"/>
</dbReference>
<accession>A0ACB9WE92</accession>
<keyword evidence="2" id="KW-1185">Reference proteome</keyword>
<protein>
    <submittedName>
        <fullName evidence="1">Uncharacterized protein</fullName>
    </submittedName>
</protein>
<evidence type="ECO:0000313" key="2">
    <source>
        <dbReference type="Proteomes" id="UP001057452"/>
    </source>
</evidence>